<evidence type="ECO:0000313" key="3">
    <source>
        <dbReference type="Proteomes" id="UP000252086"/>
    </source>
</evidence>
<sequence length="312" mass="34530">MQKIHLLLKITLVGWLLGSAVNIQAEESSSTDSAAQTYVTPQPQVSRINALKSSLEGVQLEHQIQVLEADGGPFLSLYRKSQTSSTQGCAILLHSDNEHPDWPEAIAPLRDKLTEYSWCTLSIEVPDITKRGQAIKITSTDSASESTEDSALNLANQAIVFARIEAAIELAKADGVNEFALIGYRTGASYALAFSAQNKLAIQALALIDIQTPADMSSYQIAQLIRETPQPILDYYLSQPSRNQQFAQWRQQAGRQRENPQGQYIQKDAIPDRVTGQDSQALLVQRVRGFLKQNTKQISQRRPLPQVNKGLF</sequence>
<organism evidence="2 3">
    <name type="scientific">Marinomonas aquiplantarum</name>
    <dbReference type="NCBI Taxonomy" id="491951"/>
    <lineage>
        <taxon>Bacteria</taxon>
        <taxon>Pseudomonadati</taxon>
        <taxon>Pseudomonadota</taxon>
        <taxon>Gammaproteobacteria</taxon>
        <taxon>Oceanospirillales</taxon>
        <taxon>Oceanospirillaceae</taxon>
        <taxon>Marinomonas</taxon>
    </lineage>
</organism>
<gene>
    <name evidence="2" type="ORF">DFP76_102254</name>
</gene>
<dbReference type="SUPFAM" id="SSF53474">
    <property type="entry name" value="alpha/beta-Hydrolases"/>
    <property type="match status" value="1"/>
</dbReference>
<dbReference type="Pfam" id="PF12048">
    <property type="entry name" value="DUF3530"/>
    <property type="match status" value="1"/>
</dbReference>
<evidence type="ECO:0000313" key="2">
    <source>
        <dbReference type="EMBL" id="RBO84854.1"/>
    </source>
</evidence>
<accession>A0A366D5U7</accession>
<feature type="chain" id="PRO_5016644467" evidence="1">
    <location>
        <begin position="26"/>
        <end position="312"/>
    </location>
</feature>
<dbReference type="Proteomes" id="UP000252086">
    <property type="component" value="Unassembled WGS sequence"/>
</dbReference>
<dbReference type="InterPro" id="IPR029058">
    <property type="entry name" value="AB_hydrolase_fold"/>
</dbReference>
<dbReference type="Gene3D" id="3.40.50.1820">
    <property type="entry name" value="alpha/beta hydrolase"/>
    <property type="match status" value="1"/>
</dbReference>
<dbReference type="AlphaFoldDB" id="A0A366D5U7"/>
<keyword evidence="1" id="KW-0732">Signal</keyword>
<evidence type="ECO:0000256" key="1">
    <source>
        <dbReference type="SAM" id="SignalP"/>
    </source>
</evidence>
<dbReference type="RefSeq" id="WP_113873486.1">
    <property type="nucleotide sequence ID" value="NZ_QNRF01000002.1"/>
</dbReference>
<protein>
    <submittedName>
        <fullName evidence="2">Uncharacterized protein DUF3530</fullName>
    </submittedName>
</protein>
<dbReference type="InterPro" id="IPR022529">
    <property type="entry name" value="DUF3530"/>
</dbReference>
<reference evidence="2 3" key="1">
    <citation type="submission" date="2018-06" db="EMBL/GenBank/DDBJ databases">
        <title>Genomic Encyclopedia of Type Strains, Phase III (KMG-III): the genomes of soil and plant-associated and newly described type strains.</title>
        <authorList>
            <person name="Whitman W."/>
        </authorList>
    </citation>
    <scope>NUCLEOTIDE SEQUENCE [LARGE SCALE GENOMIC DNA]</scope>
    <source>
        <strain evidence="2 3">CECT 7732</strain>
    </source>
</reference>
<dbReference type="OrthoDB" id="6193602at2"/>
<name>A0A366D5U7_9GAMM</name>
<dbReference type="EMBL" id="QNRF01000002">
    <property type="protein sequence ID" value="RBO84854.1"/>
    <property type="molecule type" value="Genomic_DNA"/>
</dbReference>
<proteinExistence type="predicted"/>
<keyword evidence="3" id="KW-1185">Reference proteome</keyword>
<comment type="caution">
    <text evidence="2">The sequence shown here is derived from an EMBL/GenBank/DDBJ whole genome shotgun (WGS) entry which is preliminary data.</text>
</comment>
<feature type="signal peptide" evidence="1">
    <location>
        <begin position="1"/>
        <end position="25"/>
    </location>
</feature>